<accession>A0A6L2NZK4</accession>
<reference evidence="2" key="1">
    <citation type="journal article" date="2019" name="Sci. Rep.">
        <title>Draft genome of Tanacetum cinerariifolium, the natural source of mosquito coil.</title>
        <authorList>
            <person name="Yamashiro T."/>
            <person name="Shiraishi A."/>
            <person name="Satake H."/>
            <person name="Nakayama K."/>
        </authorList>
    </citation>
    <scope>NUCLEOTIDE SEQUENCE</scope>
</reference>
<feature type="compositionally biased region" description="Basic and acidic residues" evidence="1">
    <location>
        <begin position="10"/>
        <end position="20"/>
    </location>
</feature>
<comment type="caution">
    <text evidence="2">The sequence shown here is derived from an EMBL/GenBank/DDBJ whole genome shotgun (WGS) entry which is preliminary data.</text>
</comment>
<feature type="region of interest" description="Disordered" evidence="1">
    <location>
        <begin position="1"/>
        <end position="20"/>
    </location>
</feature>
<protein>
    <submittedName>
        <fullName evidence="2">Uncharacterized protein</fullName>
    </submittedName>
</protein>
<proteinExistence type="predicted"/>
<dbReference type="EMBL" id="BKCJ010010471">
    <property type="protein sequence ID" value="GEU91731.1"/>
    <property type="molecule type" value="Genomic_DNA"/>
</dbReference>
<organism evidence="2">
    <name type="scientific">Tanacetum cinerariifolium</name>
    <name type="common">Dalmatian daisy</name>
    <name type="synonym">Chrysanthemum cinerariifolium</name>
    <dbReference type="NCBI Taxonomy" id="118510"/>
    <lineage>
        <taxon>Eukaryota</taxon>
        <taxon>Viridiplantae</taxon>
        <taxon>Streptophyta</taxon>
        <taxon>Embryophyta</taxon>
        <taxon>Tracheophyta</taxon>
        <taxon>Spermatophyta</taxon>
        <taxon>Magnoliopsida</taxon>
        <taxon>eudicotyledons</taxon>
        <taxon>Gunneridae</taxon>
        <taxon>Pentapetalae</taxon>
        <taxon>asterids</taxon>
        <taxon>campanulids</taxon>
        <taxon>Asterales</taxon>
        <taxon>Asteraceae</taxon>
        <taxon>Asteroideae</taxon>
        <taxon>Anthemideae</taxon>
        <taxon>Anthemidinae</taxon>
        <taxon>Tanacetum</taxon>
    </lineage>
</organism>
<evidence type="ECO:0000313" key="2">
    <source>
        <dbReference type="EMBL" id="GEU91731.1"/>
    </source>
</evidence>
<dbReference type="AlphaFoldDB" id="A0A6L2NZK4"/>
<gene>
    <name evidence="2" type="ORF">Tci_063709</name>
</gene>
<sequence>MCHTTPVERALSHKEPSSDDRHCHVLACGICNEDFDSLTSPYSSIVNLLESDYHYKVWFCVETKAASAGSVMLCCCGGGGGRSSVVLVVVVIAITVGACIRDDTGIGECSSCGTLYTRVCGCSKGTVEDKILVSKPSKNCAQCTRCGYLVDGPNCQGCAPLRQELEENLVTYSPYFQNTSEPSNASTNVVNAPREPYIVKQDNGSFVDNIIFDLNRAPDSPNQFHCFHCKDVLRAGEACKRCTCAKCGSGLGKGLCYICRHNQNSLNDSPSISETSSQSPPNVNHCCYECGDLLDGIFYKRCTCKSCGKDVHIGYNCPSKVPVISNLEPCNNQTIDELPQALPILHPTFHSEDESPFTLDSTPTYDFSESNEEFSSMDDDSFSVDDIDYVEASPPDSELVSSEVMEIVIPEVGGIDDNILLTIEHDVLREKISGSPTTHSDSSLYASFIFDLSINPFPPAGRSDFYEFTDELIPFISAPEYDCLLFKVEPNSRDFTMDVVEDIYPMTEPQVLTVFPTHPTLQLNMKFQPSNESLFAYVLSNILGFMKILANGFHYLKSSLSPLFNLGITYSNLID</sequence>
<evidence type="ECO:0000256" key="1">
    <source>
        <dbReference type="SAM" id="MobiDB-lite"/>
    </source>
</evidence>
<name>A0A6L2NZK4_TANCI</name>